<reference evidence="1" key="1">
    <citation type="submission" date="2017-10" db="EMBL/GenBank/DDBJ databases">
        <title>Draft genome sequence of the planktic cyanobacteria Tychonema bourrellyi isolated from alpine lentic freshwater.</title>
        <authorList>
            <person name="Tett A."/>
            <person name="Armanini F."/>
            <person name="Asnicar F."/>
            <person name="Boscaini A."/>
            <person name="Pasolli E."/>
            <person name="Zolfo M."/>
            <person name="Donati C."/>
            <person name="Salmaso N."/>
            <person name="Segata N."/>
        </authorList>
    </citation>
    <scope>NUCLEOTIDE SEQUENCE</scope>
    <source>
        <strain evidence="1">FEM_GT703</strain>
    </source>
</reference>
<proteinExistence type="predicted"/>
<evidence type="ECO:0000313" key="1">
    <source>
        <dbReference type="EMBL" id="PHX53762.1"/>
    </source>
</evidence>
<sequence length="67" mass="7564">MGNWLFAPTFKGVIESYELSNYHCNSSVAQLPRTGKMPVPQRVNFLVEQAGKPVHKQLIENGVTYEL</sequence>
<comment type="caution">
    <text evidence="1">The sequence shown here is derived from an EMBL/GenBank/DDBJ whole genome shotgun (WGS) entry which is preliminary data.</text>
</comment>
<dbReference type="Proteomes" id="UP000226442">
    <property type="component" value="Unassembled WGS sequence"/>
</dbReference>
<protein>
    <submittedName>
        <fullName evidence="1">Uncharacterized protein</fullName>
    </submittedName>
</protein>
<name>A0A2G4EW32_9CYAN</name>
<accession>A0A2G4EW32</accession>
<gene>
    <name evidence="1" type="ORF">CP500_019825</name>
</gene>
<organism evidence="1 2">
    <name type="scientific">Tychonema bourrellyi FEM_GT703</name>
    <dbReference type="NCBI Taxonomy" id="2040638"/>
    <lineage>
        <taxon>Bacteria</taxon>
        <taxon>Bacillati</taxon>
        <taxon>Cyanobacteriota</taxon>
        <taxon>Cyanophyceae</taxon>
        <taxon>Oscillatoriophycideae</taxon>
        <taxon>Oscillatoriales</taxon>
        <taxon>Microcoleaceae</taxon>
        <taxon>Tychonema</taxon>
    </lineage>
</organism>
<dbReference type="EMBL" id="NXIB02000157">
    <property type="protein sequence ID" value="PHX53762.1"/>
    <property type="molecule type" value="Genomic_DNA"/>
</dbReference>
<evidence type="ECO:0000313" key="2">
    <source>
        <dbReference type="Proteomes" id="UP000226442"/>
    </source>
</evidence>
<keyword evidence="2" id="KW-1185">Reference proteome</keyword>
<dbReference type="AlphaFoldDB" id="A0A2G4EW32"/>